<name>A0ACC3BPR6_PYRYE</name>
<evidence type="ECO:0000313" key="1">
    <source>
        <dbReference type="EMBL" id="KAK1859734.1"/>
    </source>
</evidence>
<sequence>MPSPPADQSSADESDASPRDWGTRLTCEKQEKLETARVEHKRSSVAVLMRATGATRSNVRTWLQNRGKDVALGRPRFFSTEEEDTMAGYFAS</sequence>
<dbReference type="EMBL" id="CM020618">
    <property type="protein sequence ID" value="KAK1859734.1"/>
    <property type="molecule type" value="Genomic_DNA"/>
</dbReference>
<gene>
    <name evidence="1" type="ORF">I4F81_002328</name>
</gene>
<evidence type="ECO:0000313" key="2">
    <source>
        <dbReference type="Proteomes" id="UP000798662"/>
    </source>
</evidence>
<reference evidence="1" key="1">
    <citation type="submission" date="2019-11" db="EMBL/GenBank/DDBJ databases">
        <title>Nori genome reveals adaptations in red seaweeds to the harsh intertidal environment.</title>
        <authorList>
            <person name="Wang D."/>
            <person name="Mao Y."/>
        </authorList>
    </citation>
    <scope>NUCLEOTIDE SEQUENCE</scope>
    <source>
        <tissue evidence="1">Gametophyte</tissue>
    </source>
</reference>
<accession>A0ACC3BPR6</accession>
<dbReference type="Proteomes" id="UP000798662">
    <property type="component" value="Chromosome 1"/>
</dbReference>
<protein>
    <submittedName>
        <fullName evidence="1">Uncharacterized protein</fullName>
    </submittedName>
</protein>
<keyword evidence="2" id="KW-1185">Reference proteome</keyword>
<organism evidence="1 2">
    <name type="scientific">Pyropia yezoensis</name>
    <name type="common">Susabi-nori</name>
    <name type="synonym">Porphyra yezoensis</name>
    <dbReference type="NCBI Taxonomy" id="2788"/>
    <lineage>
        <taxon>Eukaryota</taxon>
        <taxon>Rhodophyta</taxon>
        <taxon>Bangiophyceae</taxon>
        <taxon>Bangiales</taxon>
        <taxon>Bangiaceae</taxon>
        <taxon>Pyropia</taxon>
    </lineage>
</organism>
<comment type="caution">
    <text evidence="1">The sequence shown here is derived from an EMBL/GenBank/DDBJ whole genome shotgun (WGS) entry which is preliminary data.</text>
</comment>
<proteinExistence type="predicted"/>